<organism evidence="1 2">
    <name type="scientific">Alosa alosa</name>
    <name type="common">allis shad</name>
    <dbReference type="NCBI Taxonomy" id="278164"/>
    <lineage>
        <taxon>Eukaryota</taxon>
        <taxon>Metazoa</taxon>
        <taxon>Chordata</taxon>
        <taxon>Craniata</taxon>
        <taxon>Vertebrata</taxon>
        <taxon>Euteleostomi</taxon>
        <taxon>Actinopterygii</taxon>
        <taxon>Neopterygii</taxon>
        <taxon>Teleostei</taxon>
        <taxon>Clupei</taxon>
        <taxon>Clupeiformes</taxon>
        <taxon>Clupeoidei</taxon>
        <taxon>Clupeidae</taxon>
        <taxon>Alosa</taxon>
    </lineage>
</organism>
<accession>A0AAV6GTX6</accession>
<proteinExistence type="predicted"/>
<dbReference type="EMBL" id="JADWDJ010000008">
    <property type="protein sequence ID" value="KAG5277026.1"/>
    <property type="molecule type" value="Genomic_DNA"/>
</dbReference>
<protein>
    <submittedName>
        <fullName evidence="1">Uncharacterized protein</fullName>
    </submittedName>
</protein>
<dbReference type="AlphaFoldDB" id="A0AAV6GTX6"/>
<comment type="caution">
    <text evidence="1">The sequence shown here is derived from an EMBL/GenBank/DDBJ whole genome shotgun (WGS) entry which is preliminary data.</text>
</comment>
<evidence type="ECO:0000313" key="2">
    <source>
        <dbReference type="Proteomes" id="UP000823561"/>
    </source>
</evidence>
<evidence type="ECO:0000313" key="1">
    <source>
        <dbReference type="EMBL" id="KAG5277026.1"/>
    </source>
</evidence>
<keyword evidence="2" id="KW-1185">Reference proteome</keyword>
<sequence>MLSSFYKSIQDLCTRKQGTGGYVCTSNVIFILQIYTRLVYQKTRHRWLCLHKQCYLHFYKSIQDLCTRKQGTGGHVCTSNEIIKCRDVFVHFYKCTGIAKCRDVFVHFYKCTGIAKCRDVFVHFY</sequence>
<reference evidence="1" key="1">
    <citation type="submission" date="2020-10" db="EMBL/GenBank/DDBJ databases">
        <title>Chromosome-scale genome assembly of the Allis shad, Alosa alosa.</title>
        <authorList>
            <person name="Margot Z."/>
            <person name="Christophe K."/>
            <person name="Cabau C."/>
            <person name="Louis A."/>
            <person name="Berthelot C."/>
            <person name="Parey E."/>
            <person name="Roest Crollius H."/>
            <person name="Montfort J."/>
            <person name="Robinson-Rechavi M."/>
            <person name="Bucao C."/>
            <person name="Bouchez O."/>
            <person name="Gislard M."/>
            <person name="Lluch J."/>
            <person name="Milhes M."/>
            <person name="Lampietro C."/>
            <person name="Lopez Roques C."/>
            <person name="Donnadieu C."/>
            <person name="Braasch I."/>
            <person name="Desvignes T."/>
            <person name="Postlethwait J."/>
            <person name="Bobe J."/>
            <person name="Guiguen Y."/>
        </authorList>
    </citation>
    <scope>NUCLEOTIDE SEQUENCE</scope>
    <source>
        <strain evidence="1">M-15738</strain>
        <tissue evidence="1">Blood</tissue>
    </source>
</reference>
<name>A0AAV6GTX6_9TELE</name>
<gene>
    <name evidence="1" type="ORF">AALO_G00112660</name>
</gene>
<dbReference type="Proteomes" id="UP000823561">
    <property type="component" value="Chromosome 8"/>
</dbReference>